<protein>
    <submittedName>
        <fullName evidence="1">Uncharacterized protein</fullName>
    </submittedName>
</protein>
<feature type="non-terminal residue" evidence="1">
    <location>
        <position position="1"/>
    </location>
</feature>
<sequence length="143" mass="16433">QGSREMNYRQKCVLIYLPPGLDQEEWVRKLTSHLGVGAVVMASEFDNSMEAALSSGARCVITNKHTNLLCPRFTMRIAFDRDPQAWWETAKNDLRGRKVGAYERAKASIMRADIRIRTNVDPLKKWVEVRNYALEHLDVQSKP</sequence>
<proteinExistence type="predicted"/>
<dbReference type="EMBL" id="GECU01026967">
    <property type="protein sequence ID" value="JAS80739.1"/>
    <property type="molecule type" value="Transcribed_RNA"/>
</dbReference>
<reference evidence="1" key="1">
    <citation type="submission" date="2015-11" db="EMBL/GenBank/DDBJ databases">
        <title>De novo transcriptome assembly of four potential Pierce s Disease insect vectors from Arizona vineyards.</title>
        <authorList>
            <person name="Tassone E.E."/>
        </authorList>
    </citation>
    <scope>NUCLEOTIDE SEQUENCE</scope>
</reference>
<organism evidence="1">
    <name type="scientific">Homalodisca liturata</name>
    <dbReference type="NCBI Taxonomy" id="320908"/>
    <lineage>
        <taxon>Eukaryota</taxon>
        <taxon>Metazoa</taxon>
        <taxon>Ecdysozoa</taxon>
        <taxon>Arthropoda</taxon>
        <taxon>Hexapoda</taxon>
        <taxon>Insecta</taxon>
        <taxon>Pterygota</taxon>
        <taxon>Neoptera</taxon>
        <taxon>Paraneoptera</taxon>
        <taxon>Hemiptera</taxon>
        <taxon>Auchenorrhyncha</taxon>
        <taxon>Membracoidea</taxon>
        <taxon>Cicadellidae</taxon>
        <taxon>Cicadellinae</taxon>
        <taxon>Proconiini</taxon>
        <taxon>Homalodisca</taxon>
    </lineage>
</organism>
<evidence type="ECO:0000313" key="1">
    <source>
        <dbReference type="EMBL" id="JAS80739.1"/>
    </source>
</evidence>
<gene>
    <name evidence="1" type="ORF">g.57832</name>
</gene>
<dbReference type="AlphaFoldDB" id="A0A1B6I1D7"/>
<accession>A0A1B6I1D7</accession>
<feature type="non-terminal residue" evidence="1">
    <location>
        <position position="143"/>
    </location>
</feature>
<name>A0A1B6I1D7_9HEMI</name>